<dbReference type="EMBL" id="KQ421516">
    <property type="protein sequence ID" value="KOF77272.1"/>
    <property type="molecule type" value="Genomic_DNA"/>
</dbReference>
<dbReference type="AlphaFoldDB" id="A0A0L8GJT8"/>
<protein>
    <submittedName>
        <fullName evidence="2">Uncharacterized protein</fullName>
    </submittedName>
</protein>
<reference evidence="2" key="1">
    <citation type="submission" date="2015-07" db="EMBL/GenBank/DDBJ databases">
        <title>MeaNS - Measles Nucleotide Surveillance Program.</title>
        <authorList>
            <person name="Tran T."/>
            <person name="Druce J."/>
        </authorList>
    </citation>
    <scope>NUCLEOTIDE SEQUENCE</scope>
    <source>
        <strain evidence="2">UCB-OBI-ISO-001</strain>
        <tissue evidence="2">Gonad</tissue>
    </source>
</reference>
<feature type="transmembrane region" description="Helical" evidence="1">
    <location>
        <begin position="35"/>
        <end position="60"/>
    </location>
</feature>
<gene>
    <name evidence="2" type="ORF">OCBIM_22032296mg</name>
</gene>
<sequence>MVFIQLHVFVYLWWKPFINTKTKAMSDQYISSEGFFMFTIKFYFIFIFVFGVCLIADVFNNNKVSFSQNQMLLLKSVFKVYSFQGSLCISAYMYSNICTSTYLNINLCLCIGTKMHTIYTYMNKM</sequence>
<keyword evidence="1" id="KW-0812">Transmembrane</keyword>
<evidence type="ECO:0000313" key="2">
    <source>
        <dbReference type="EMBL" id="KOF77272.1"/>
    </source>
</evidence>
<organism evidence="2">
    <name type="scientific">Octopus bimaculoides</name>
    <name type="common">California two-spotted octopus</name>
    <dbReference type="NCBI Taxonomy" id="37653"/>
    <lineage>
        <taxon>Eukaryota</taxon>
        <taxon>Metazoa</taxon>
        <taxon>Spiralia</taxon>
        <taxon>Lophotrochozoa</taxon>
        <taxon>Mollusca</taxon>
        <taxon>Cephalopoda</taxon>
        <taxon>Coleoidea</taxon>
        <taxon>Octopodiformes</taxon>
        <taxon>Octopoda</taxon>
        <taxon>Incirrata</taxon>
        <taxon>Octopodidae</taxon>
        <taxon>Octopus</taxon>
    </lineage>
</organism>
<accession>A0A0L8GJT8</accession>
<proteinExistence type="predicted"/>
<name>A0A0L8GJT8_OCTBM</name>
<keyword evidence="1" id="KW-0472">Membrane</keyword>
<evidence type="ECO:0000256" key="1">
    <source>
        <dbReference type="SAM" id="Phobius"/>
    </source>
</evidence>
<keyword evidence="1" id="KW-1133">Transmembrane helix</keyword>